<gene>
    <name evidence="1" type="ORF">KGA66_26245</name>
</gene>
<comment type="caution">
    <text evidence="1">The sequence shown here is derived from an EMBL/GenBank/DDBJ whole genome shotgun (WGS) entry which is preliminary data.</text>
</comment>
<dbReference type="Proteomes" id="UP000677913">
    <property type="component" value="Unassembled WGS sequence"/>
</dbReference>
<dbReference type="EMBL" id="JAGSXH010000164">
    <property type="protein sequence ID" value="MBS2966567.1"/>
    <property type="molecule type" value="Genomic_DNA"/>
</dbReference>
<protein>
    <submittedName>
        <fullName evidence="1">DUF2797 domain-containing protein</fullName>
    </submittedName>
</protein>
<evidence type="ECO:0000313" key="1">
    <source>
        <dbReference type="EMBL" id="MBS2966567.1"/>
    </source>
</evidence>
<sequence length="143" mass="15737">MIADMLFLGIDWADPDQPQVRMAPADGGASILSRWDEALQYRSAAPTSRYCCGYFDLSTQPPAHVTCQRRRLIPRGSQCTACRVAEGFSSAHRAHLAAALPPHVRVYLDQPHWLYLAIFADGSCKVGTAAESRYKSRLAEQGA</sequence>
<name>A0A8J7WU79_9ACTN</name>
<reference evidence="1" key="1">
    <citation type="submission" date="2021-04" db="EMBL/GenBank/DDBJ databases">
        <title>Genome based classification of Actinospica acidithermotolerans sp. nov., an actinobacterium isolated from an Indonesian hot spring.</title>
        <authorList>
            <person name="Kusuma A.B."/>
            <person name="Putra K.E."/>
            <person name="Nafisah S."/>
            <person name="Loh J."/>
            <person name="Nouioui I."/>
            <person name="Goodfellow M."/>
        </authorList>
    </citation>
    <scope>NUCLEOTIDE SEQUENCE</scope>
    <source>
        <strain evidence="1">DSM 45618</strain>
    </source>
</reference>
<accession>A0A8J7WU79</accession>
<keyword evidence="2" id="KW-1185">Reference proteome</keyword>
<dbReference type="RefSeq" id="WP_211471770.1">
    <property type="nucleotide sequence ID" value="NZ_JAGSXH010000164.1"/>
</dbReference>
<dbReference type="AlphaFoldDB" id="A0A8J7WU79"/>
<evidence type="ECO:0000313" key="2">
    <source>
        <dbReference type="Proteomes" id="UP000677913"/>
    </source>
</evidence>
<organism evidence="1 2">
    <name type="scientific">Actinocrinis puniceicyclus</name>
    <dbReference type="NCBI Taxonomy" id="977794"/>
    <lineage>
        <taxon>Bacteria</taxon>
        <taxon>Bacillati</taxon>
        <taxon>Actinomycetota</taxon>
        <taxon>Actinomycetes</taxon>
        <taxon>Catenulisporales</taxon>
        <taxon>Actinospicaceae</taxon>
        <taxon>Actinocrinis</taxon>
    </lineage>
</organism>
<proteinExistence type="predicted"/>